<dbReference type="EC" id="3.5.1.119" evidence="2"/>
<dbReference type="EMBL" id="JBBMFR010000008">
    <property type="protein sequence ID" value="MEQ2397603.1"/>
    <property type="molecule type" value="Genomic_DNA"/>
</dbReference>
<accession>A0ABV1CBF1</accession>
<dbReference type="InterPro" id="IPR022366">
    <property type="entry name" value="Pup_deamidase"/>
</dbReference>
<comment type="similarity">
    <text evidence="1">Belongs to the Pup ligase/Pup deamidase family. Pup deamidase subfamily.</text>
</comment>
<reference evidence="2 3" key="1">
    <citation type="submission" date="2024-03" db="EMBL/GenBank/DDBJ databases">
        <title>Human intestinal bacterial collection.</title>
        <authorList>
            <person name="Pauvert C."/>
            <person name="Hitch T.C.A."/>
            <person name="Clavel T."/>
        </authorList>
    </citation>
    <scope>NUCLEOTIDE SEQUENCE [LARGE SCALE GENOMIC DNA]</scope>
    <source>
        <strain evidence="2 3">CLA-AA-H311</strain>
    </source>
</reference>
<name>A0ABV1CBF1_9BIFI</name>
<organism evidence="2 3">
    <name type="scientific">Bifidobacterium hominis</name>
    <dbReference type="NCBI Taxonomy" id="3133177"/>
    <lineage>
        <taxon>Bacteria</taxon>
        <taxon>Bacillati</taxon>
        <taxon>Actinomycetota</taxon>
        <taxon>Actinomycetes</taxon>
        <taxon>Bifidobacteriales</taxon>
        <taxon>Bifidobacteriaceae</taxon>
        <taxon>Bifidobacterium</taxon>
    </lineage>
</organism>
<dbReference type="PANTHER" id="PTHR42307:SF2">
    <property type="entry name" value="PUP DEAMIDASE_DEPUPYLASE"/>
    <property type="match status" value="1"/>
</dbReference>
<dbReference type="PIRSF" id="PIRSF018077">
    <property type="entry name" value="UCP018077"/>
    <property type="match status" value="1"/>
</dbReference>
<dbReference type="Proteomes" id="UP001462554">
    <property type="component" value="Unassembled WGS sequence"/>
</dbReference>
<keyword evidence="3" id="KW-1185">Reference proteome</keyword>
<keyword evidence="2" id="KW-0378">Hydrolase</keyword>
<proteinExistence type="inferred from homology"/>
<evidence type="ECO:0000313" key="2">
    <source>
        <dbReference type="EMBL" id="MEQ2397603.1"/>
    </source>
</evidence>
<comment type="caution">
    <text evidence="2">The sequence shown here is derived from an EMBL/GenBank/DDBJ whole genome shotgun (WGS) entry which is preliminary data.</text>
</comment>
<protein>
    <submittedName>
        <fullName evidence="2">Depupylase/deamidase Dop</fullName>
        <ecNumber evidence="2">3.5.1.119</ecNumber>
    </submittedName>
</protein>
<gene>
    <name evidence="2" type="primary">dop</name>
    <name evidence="2" type="ORF">WMO36_06990</name>
</gene>
<evidence type="ECO:0000313" key="3">
    <source>
        <dbReference type="Proteomes" id="UP001462554"/>
    </source>
</evidence>
<sequence length="527" mass="58952">MSVRRIMGTETEYAVSAPKLGHYNPVQLSFDVVGAAANERTKHIRWDYRQEDPINDARGTRLERAAAHPDLLTDAPQLNITNVIAANGGRVYVDHAHPEYSSPETNDPFDAVLYDHAGDCIMRVCARKASEQTGTAIVLHRNNVDGKGASWGTHENYMMLRSVPFNQVAKLMTAHFVARQIFTGSGRVGIGERSETTGYQLSQRADYFHMKVGLQTTFDRPIINTRDESHSTDEYRRLHVIVGDANRMDVPQALKLGTTSMLLWLLEHAEEAGLNMDEALKPVTLADPVHAMHEVSHDLTLGAALPLEYGGETTAWQIEVTLRSLVYAASAVVYGTDASGEPAWPDRSTRNIMVMWGQALADVAAIRHADDDMRLAMRGEASRVEWLLKWQLLEKLRRKIGSGWDDARIAAVDLKWAAIDPVDSIFDRLRDQTERLVTDEQLEQASVEAPSATRAWLRAEIIRRFPEQVVAASWSHLTVRHRTIGDNTVENPMVSLDMSDPLKYSKSQCSGYCERVQDAASILEMLR</sequence>
<dbReference type="InterPro" id="IPR004347">
    <property type="entry name" value="Pup_ligase/deamidase"/>
</dbReference>
<dbReference type="NCBIfam" id="TIGR03688">
    <property type="entry name" value="depupylase_Dop"/>
    <property type="match status" value="1"/>
</dbReference>
<dbReference type="RefSeq" id="WP_180753648.1">
    <property type="nucleotide sequence ID" value="NZ_JBBMFR010000008.1"/>
</dbReference>
<dbReference type="GO" id="GO:0016787">
    <property type="term" value="F:hydrolase activity"/>
    <property type="evidence" value="ECO:0007669"/>
    <property type="project" value="UniProtKB-KW"/>
</dbReference>
<evidence type="ECO:0000256" key="1">
    <source>
        <dbReference type="ARBA" id="ARBA00009114"/>
    </source>
</evidence>
<dbReference type="PANTHER" id="PTHR42307">
    <property type="entry name" value="PUP DEAMIDASE/DEPUPYLASE"/>
    <property type="match status" value="1"/>
</dbReference>
<dbReference type="Pfam" id="PF03136">
    <property type="entry name" value="Pup_ligase"/>
    <property type="match status" value="1"/>
</dbReference>